<evidence type="ECO:0000313" key="2">
    <source>
        <dbReference type="EMBL" id="KAJ7092378.1"/>
    </source>
</evidence>
<proteinExistence type="predicted"/>
<feature type="region of interest" description="Disordered" evidence="1">
    <location>
        <begin position="212"/>
        <end position="238"/>
    </location>
</feature>
<comment type="caution">
    <text evidence="2">The sequence shown here is derived from an EMBL/GenBank/DDBJ whole genome shotgun (WGS) entry which is preliminary data.</text>
</comment>
<gene>
    <name evidence="2" type="ORF">B0H15DRAFT_947938</name>
</gene>
<name>A0AAD6U666_9AGAR</name>
<feature type="region of interest" description="Disordered" evidence="1">
    <location>
        <begin position="261"/>
        <end position="310"/>
    </location>
</feature>
<accession>A0AAD6U666</accession>
<protein>
    <submittedName>
        <fullName evidence="2">Uncharacterized protein</fullName>
    </submittedName>
</protein>
<feature type="compositionally biased region" description="Polar residues" evidence="1">
    <location>
        <begin position="212"/>
        <end position="222"/>
    </location>
</feature>
<sequence>MPCSQLSEIWSTYITSPDPLSGMDSLYQACSTLTRHSLEPSNIILTGDGFSLHPDLARSLADVILTMDYLLSLAAQYHGLPSTPFIGTSELVILTTTIGLRVPATERQVVLAWFQLIPRLEAARCELKALCIGIPVSEGSPSKVLHGSALVRGYRDRVAPSGLRSKPCLRDQAVKASAVAASHQSPAPAHVKCKTVELGNLEDLCQQVVNPQRSTHTANNPASADGGDNPCLAPQHMSSSPLMPLAPVLVCDEGIVELGGQDKARPHTANPDLGEAHTLDEVSRASSERYPLNHTSRPASSPSSPPAAPTLVFDEGVVELRGQSDAAHAVDPRRMVEIGMPSNNLATDQSCPEVLKATVLTEEPKPVDAPEAGVDALDIARITPHPKSPAPAPAIADTVELGGLRVEVTQLRATASASTIKHGGLPSVPDDEWHTPAVPFTEVCPAMAVPPHNHAPSRDSSRDGRACIAPTDFRSMQYPAPALVRDESAVELGGRNETPQHTVIPDLSKAHTSSSEQCLPLRAACSVPSRPLHAPALVFDEKPVKSGGQRMSPLKAQYDLGASDQLRAQGNHLRPRTWSSQGAPLAADNAEEVARLENDLQELPTLAFERRIGRTYLQSNVLTTLSPPAPVAVCDKDPVEPGGRDKNLGEVCTLDGSPVPLLKIGALDVARVTPPPKSPAPAPAIADTVELGGLRFKVTQCQGTASASTGRDTQQGVEAPLAAAESSARRSEILQEALSNADHVLVRGVVTSPAPRTSTSLIPSFDTDIKVFALISAIIRTQWIPHLACTWREDRAPPIVWEREGIGTASRR</sequence>
<keyword evidence="3" id="KW-1185">Reference proteome</keyword>
<evidence type="ECO:0000313" key="3">
    <source>
        <dbReference type="Proteomes" id="UP001222325"/>
    </source>
</evidence>
<dbReference type="EMBL" id="JARJCN010000018">
    <property type="protein sequence ID" value="KAJ7092378.1"/>
    <property type="molecule type" value="Genomic_DNA"/>
</dbReference>
<organism evidence="2 3">
    <name type="scientific">Mycena belliarum</name>
    <dbReference type="NCBI Taxonomy" id="1033014"/>
    <lineage>
        <taxon>Eukaryota</taxon>
        <taxon>Fungi</taxon>
        <taxon>Dikarya</taxon>
        <taxon>Basidiomycota</taxon>
        <taxon>Agaricomycotina</taxon>
        <taxon>Agaricomycetes</taxon>
        <taxon>Agaricomycetidae</taxon>
        <taxon>Agaricales</taxon>
        <taxon>Marasmiineae</taxon>
        <taxon>Mycenaceae</taxon>
        <taxon>Mycena</taxon>
    </lineage>
</organism>
<feature type="compositionally biased region" description="Basic and acidic residues" evidence="1">
    <location>
        <begin position="274"/>
        <end position="287"/>
    </location>
</feature>
<reference evidence="2" key="1">
    <citation type="submission" date="2023-03" db="EMBL/GenBank/DDBJ databases">
        <title>Massive genome expansion in bonnet fungi (Mycena s.s.) driven by repeated elements and novel gene families across ecological guilds.</title>
        <authorList>
            <consortium name="Lawrence Berkeley National Laboratory"/>
            <person name="Harder C.B."/>
            <person name="Miyauchi S."/>
            <person name="Viragh M."/>
            <person name="Kuo A."/>
            <person name="Thoen E."/>
            <person name="Andreopoulos B."/>
            <person name="Lu D."/>
            <person name="Skrede I."/>
            <person name="Drula E."/>
            <person name="Henrissat B."/>
            <person name="Morin E."/>
            <person name="Kohler A."/>
            <person name="Barry K."/>
            <person name="LaButti K."/>
            <person name="Morin E."/>
            <person name="Salamov A."/>
            <person name="Lipzen A."/>
            <person name="Mereny Z."/>
            <person name="Hegedus B."/>
            <person name="Baldrian P."/>
            <person name="Stursova M."/>
            <person name="Weitz H."/>
            <person name="Taylor A."/>
            <person name="Grigoriev I.V."/>
            <person name="Nagy L.G."/>
            <person name="Martin F."/>
            <person name="Kauserud H."/>
        </authorList>
    </citation>
    <scope>NUCLEOTIDE SEQUENCE</scope>
    <source>
        <strain evidence="2">CBHHK173m</strain>
    </source>
</reference>
<dbReference type="AlphaFoldDB" id="A0AAD6U666"/>
<evidence type="ECO:0000256" key="1">
    <source>
        <dbReference type="SAM" id="MobiDB-lite"/>
    </source>
</evidence>
<dbReference type="Proteomes" id="UP001222325">
    <property type="component" value="Unassembled WGS sequence"/>
</dbReference>